<feature type="transmembrane region" description="Helical" evidence="1">
    <location>
        <begin position="469"/>
        <end position="489"/>
    </location>
</feature>
<feature type="transmembrane region" description="Helical" evidence="1">
    <location>
        <begin position="436"/>
        <end position="457"/>
    </location>
</feature>
<accession>A0ABY5ZQF7</accession>
<evidence type="ECO:0000259" key="3">
    <source>
        <dbReference type="Pfam" id="PF14402"/>
    </source>
</evidence>
<name>A0ABY5ZQF7_9BACT</name>
<dbReference type="RefSeq" id="WP_260748482.1">
    <property type="nucleotide sequence ID" value="NZ_CP092109.1"/>
</dbReference>
<organism evidence="4 5">
    <name type="scientific">Geoalkalibacter halelectricus</name>
    <dbReference type="NCBI Taxonomy" id="2847045"/>
    <lineage>
        <taxon>Bacteria</taxon>
        <taxon>Pseudomonadati</taxon>
        <taxon>Thermodesulfobacteriota</taxon>
        <taxon>Desulfuromonadia</taxon>
        <taxon>Desulfuromonadales</taxon>
        <taxon>Geoalkalibacteraceae</taxon>
        <taxon>Geoalkalibacter</taxon>
    </lineage>
</organism>
<dbReference type="Pfam" id="PF14402">
    <property type="entry name" value="7TM_transglut"/>
    <property type="match status" value="1"/>
</dbReference>
<dbReference type="Pfam" id="PF14400">
    <property type="entry name" value="Transglut_i_TM"/>
    <property type="match status" value="1"/>
</dbReference>
<proteinExistence type="predicted"/>
<keyword evidence="1" id="KW-0812">Transmembrane</keyword>
<evidence type="ECO:0000313" key="4">
    <source>
        <dbReference type="EMBL" id="UWZ80125.1"/>
    </source>
</evidence>
<dbReference type="PROSITE" id="PS51257">
    <property type="entry name" value="PROKAR_LIPOPROTEIN"/>
    <property type="match status" value="1"/>
</dbReference>
<protein>
    <submittedName>
        <fullName evidence="4">Inactive transglutaminase family protein</fullName>
    </submittedName>
</protein>
<evidence type="ECO:0000256" key="1">
    <source>
        <dbReference type="SAM" id="Phobius"/>
    </source>
</evidence>
<reference evidence="4" key="1">
    <citation type="journal article" date="2022" name="Environ. Microbiol.">
        <title>Geoalkalibacter halelectricus SAP #1 sp. nov. possessing extracellular electron transfer and mineral#reducing capabilities from a haloalkaline environment.</title>
        <authorList>
            <person name="Yadav S."/>
            <person name="Singh R."/>
            <person name="Sundharam S.S."/>
            <person name="Chaudhary S."/>
            <person name="Krishnamurthi S."/>
            <person name="Patil S.A."/>
        </authorList>
    </citation>
    <scope>NUCLEOTIDE SEQUENCE</scope>
    <source>
        <strain evidence="4">SAP-1</strain>
    </source>
</reference>
<feature type="transmembrane region" description="Helical" evidence="1">
    <location>
        <begin position="406"/>
        <end position="424"/>
    </location>
</feature>
<evidence type="ECO:0000259" key="2">
    <source>
        <dbReference type="Pfam" id="PF14400"/>
    </source>
</evidence>
<feature type="domain" description="Inactive transglutaminase fused to 7 transmembrane helices" evidence="2">
    <location>
        <begin position="26"/>
        <end position="185"/>
    </location>
</feature>
<evidence type="ECO:0000313" key="5">
    <source>
        <dbReference type="Proteomes" id="UP001060414"/>
    </source>
</evidence>
<dbReference type="InterPro" id="IPR025840">
    <property type="entry name" value="7TM_transglut"/>
</dbReference>
<dbReference type="Proteomes" id="UP001060414">
    <property type="component" value="Chromosome"/>
</dbReference>
<gene>
    <name evidence="4" type="ORF">L9S41_01715</name>
</gene>
<feature type="transmembrane region" description="Helical" evidence="1">
    <location>
        <begin position="6"/>
        <end position="25"/>
    </location>
</feature>
<sequence length="505" mass="55807">MKMSRTPVYLIALVLVIIACSLAVLRHARLDIPFFPGQQRSLWLVEARVDFHAEGGEVTVSLDIPDSPPGFRVIMEQAASPGYGFSIIESNGDRRGEWTIRSASGPQTLYYKAQVVAVERSGEDSADPPPPPAGVFWDEPQATAADHLLARALATSSTPESLARELIKLLTAADPGQNAALLLSTHSLVEALDMLLRQAGVPTRLSRGLVLEDARRRQQLVPLIEVYSRERWVLFDPATGSQELPRNLLLWYQGGRGLLDVEGGSRSGVSFSMIEQTVPALELARAQMSPTGFAFFDIQHLPIEEQSMFKMLLLLPVAALVVVFMRILVGLRTSGTFMPILIALAFIQTSLLPGLVSFVAIVALGLLIRAYLSRLNLLLVARIAVLVVVVVFIICFFSVLGYRIGLNTGMTITFFPMIIIAWTIERMSILWEEEGYREVLIQGGGSLIVAVFAYALMKWPLINHLSFNFPELNLIPLALILLVGQYGGYRLTELWRFRAFEDHAP</sequence>
<dbReference type="InterPro" id="IPR025838">
    <property type="entry name" value="Transglut_i_TM"/>
</dbReference>
<keyword evidence="5" id="KW-1185">Reference proteome</keyword>
<feature type="transmembrane region" description="Helical" evidence="1">
    <location>
        <begin position="379"/>
        <end position="400"/>
    </location>
</feature>
<keyword evidence="1" id="KW-0472">Membrane</keyword>
<feature type="domain" description="7 transmembrane helices usually fused to an inactive transglutaminase" evidence="3">
    <location>
        <begin position="258"/>
        <end position="500"/>
    </location>
</feature>
<feature type="transmembrane region" description="Helical" evidence="1">
    <location>
        <begin position="311"/>
        <end position="331"/>
    </location>
</feature>
<feature type="transmembrane region" description="Helical" evidence="1">
    <location>
        <begin position="337"/>
        <end position="367"/>
    </location>
</feature>
<dbReference type="EMBL" id="CP092109">
    <property type="protein sequence ID" value="UWZ80125.1"/>
    <property type="molecule type" value="Genomic_DNA"/>
</dbReference>
<keyword evidence="1" id="KW-1133">Transmembrane helix</keyword>